<dbReference type="SUPFAM" id="SSF54862">
    <property type="entry name" value="4Fe-4S ferredoxins"/>
    <property type="match status" value="1"/>
</dbReference>
<proteinExistence type="predicted"/>
<dbReference type="Gene3D" id="3.30.200.210">
    <property type="match status" value="1"/>
</dbReference>
<feature type="domain" description="4Fe-4S ferredoxin-type" evidence="1">
    <location>
        <begin position="755"/>
        <end position="785"/>
    </location>
</feature>
<dbReference type="PANTHER" id="PTHR42783:SF3">
    <property type="entry name" value="GLUTAMATE SYNTHASE [NADPH] SMALL CHAIN-RELATED"/>
    <property type="match status" value="1"/>
</dbReference>
<feature type="domain" description="4Fe-4S ferredoxin-type" evidence="1">
    <location>
        <begin position="810"/>
        <end position="841"/>
    </location>
</feature>
<evidence type="ECO:0000259" key="1">
    <source>
        <dbReference type="PROSITE" id="PS51379"/>
    </source>
</evidence>
<dbReference type="PROSITE" id="PS51379">
    <property type="entry name" value="4FE4S_FER_2"/>
    <property type="match status" value="2"/>
</dbReference>
<dbReference type="Pfam" id="PF13247">
    <property type="entry name" value="Fer4_11"/>
    <property type="match status" value="1"/>
</dbReference>
<dbReference type="Gene3D" id="3.30.70.20">
    <property type="match status" value="2"/>
</dbReference>
<dbReference type="CDD" id="cd02784">
    <property type="entry name" value="MopB_CT_PHLH"/>
    <property type="match status" value="1"/>
</dbReference>
<keyword evidence="3" id="KW-1185">Reference proteome</keyword>
<sequence>MDNLLSMKKHWKSLAERKNGSDTPEKQSLPKGNLEQILDIFDNGNEKTQSNRRDFLKLCGYSLAIGTVLASCENSVQKAIPYLIKPEEITPGKANYYASSYVNGSEYCSILIKTREGRPIKIEGNDLSSVTYGGTSARVQASILELYDTSRYKNPSKDEQKISWEELDQDILQQLNHLKENNESAVLLTPTIYSPSTKAVINSFLISFPNVNWVQYDNRSATACIKANELCFGKAGICDYRFDYADLIVSFDADFLGNWLMPVEHIRQYTKKRKLSDGNTSMSRHIQFESRMSLTGSNADYRIPVKPSEQAMLVAQLYNEILKLKGIESYSISVASDDIRELAKNLWENRGKSLVVAGENDVNLQILINAINYELENYGTSLRIDKQILTKQAIDSDMEQLLSDLTTGKTKALISYGVNPVYDYFKGEDFGRAIKKLSFSVSLDMAPNETSTLFKYIAPDNHFIESWNDLEPKTSRYSLMQPGIRPLFDTRQFQTSLLAWSGQETDYLQFIKKHWEEELYPLQTSYPNFTSFWNNSLQQGVFEAQTKSVFDTKFKLNGLGELIDTIANTPKSSGFELQVYESVAMGDGKMANNPWIQELPDPVTKICWDNYLTVSPKQAEEMDLETGDLVALNSGVKLPVYVLPGQAYNTVAVALGYGRTNCGVVGKNVGVNVSKLSRLKNNCRVDFSTGIEISKTEEKYELAMTQTHHSMEGRAIVREASLGDYLNDPAAGNEANHAYENAGIYKKPNFPNHHWGLVVDLNSCVGCGACSIACQAENNVPVVGKKEVIRAHEMAWIRIDRYFSGTDFNPSVTFQPVMCQHCDNAPCENVCPVAATTHSSEGLNQMAYNRCIGTRYCGNNCPYKVRRFNWFDYTKADSIPNNLHDVAEMTIDLKRMVLNPDVTVRAKGVIEKCSMCVQRIQEGKLNAKIDGRKLRDGEIKTACQQACPSGAIIFGDLNDKDSQIAKETLSKRNYHLLEEIHTLPSVSYLTKIRNTKTNNS</sequence>
<dbReference type="PANTHER" id="PTHR42783">
    <property type="entry name" value="GLUTAMATE SYNTHASE [NADPH] SMALL CHAIN"/>
    <property type="match status" value="1"/>
</dbReference>
<accession>A0A2N3I6J0</accession>
<evidence type="ECO:0000313" key="3">
    <source>
        <dbReference type="Proteomes" id="UP000233535"/>
    </source>
</evidence>
<gene>
    <name evidence="2" type="ORF">BZG02_01950</name>
</gene>
<comment type="caution">
    <text evidence="2">The sequence shown here is derived from an EMBL/GenBank/DDBJ whole genome shotgun (WGS) entry which is preliminary data.</text>
</comment>
<dbReference type="EMBL" id="MVDD01000001">
    <property type="protein sequence ID" value="PKQ65944.1"/>
    <property type="molecule type" value="Genomic_DNA"/>
</dbReference>
<dbReference type="AlphaFoldDB" id="A0A2N3I6J0"/>
<dbReference type="CDD" id="cd10551">
    <property type="entry name" value="PsrB"/>
    <property type="match status" value="1"/>
</dbReference>
<dbReference type="Gene3D" id="3.30.2070.10">
    <property type="entry name" value="Formate dehydrogenase/DMSO reductase"/>
    <property type="match status" value="1"/>
</dbReference>
<dbReference type="InterPro" id="IPR017896">
    <property type="entry name" value="4Fe4S_Fe-S-bd"/>
</dbReference>
<dbReference type="Gene3D" id="3.40.228.10">
    <property type="entry name" value="Dimethylsulfoxide Reductase, domain 2"/>
    <property type="match status" value="1"/>
</dbReference>
<dbReference type="Gene3D" id="2.40.40.20">
    <property type="match status" value="1"/>
</dbReference>
<dbReference type="Proteomes" id="UP000233535">
    <property type="component" value="Unassembled WGS sequence"/>
</dbReference>
<name>A0A2N3I6J0_9BACT</name>
<evidence type="ECO:0000313" key="2">
    <source>
        <dbReference type="EMBL" id="PKQ65944.1"/>
    </source>
</evidence>
<dbReference type="SUPFAM" id="SSF53706">
    <property type="entry name" value="Formate dehydrogenase/DMSO reductase, domains 1-3"/>
    <property type="match status" value="1"/>
</dbReference>
<dbReference type="Gene3D" id="3.40.50.740">
    <property type="match status" value="1"/>
</dbReference>
<reference evidence="2 3" key="1">
    <citation type="journal article" date="2017" name="Front. Microbiol.">
        <title>Labilibaculum manganireducens gen. nov., sp. nov. and Labilibaculum filiforme sp. nov., Novel Bacteroidetes Isolated from Subsurface Sediments of the Baltic Sea.</title>
        <authorList>
            <person name="Vandieken V."/>
            <person name="Marshall I.P."/>
            <person name="Niemann H."/>
            <person name="Engelen B."/>
            <person name="Cypionka H."/>
        </authorList>
    </citation>
    <scope>NUCLEOTIDE SEQUENCE [LARGE SCALE GENOMIC DNA]</scope>
    <source>
        <strain evidence="2 3">59.16B</strain>
    </source>
</reference>
<dbReference type="SUPFAM" id="SSF50692">
    <property type="entry name" value="ADC-like"/>
    <property type="match status" value="1"/>
</dbReference>
<protein>
    <recommendedName>
        <fullName evidence="1">4Fe-4S ferredoxin-type domain-containing protein</fullName>
    </recommendedName>
</protein>
<dbReference type="InterPro" id="IPR009010">
    <property type="entry name" value="Asp_de-COase-like_dom_sf"/>
</dbReference>
<organism evidence="2 3">
    <name type="scientific">Labilibaculum filiforme</name>
    <dbReference type="NCBI Taxonomy" id="1940526"/>
    <lineage>
        <taxon>Bacteria</taxon>
        <taxon>Pseudomonadati</taxon>
        <taxon>Bacteroidota</taxon>
        <taxon>Bacteroidia</taxon>
        <taxon>Marinilabiliales</taxon>
        <taxon>Marinifilaceae</taxon>
        <taxon>Labilibaculum</taxon>
    </lineage>
</organism>